<dbReference type="Proteomes" id="UP000823388">
    <property type="component" value="Chromosome 3N"/>
</dbReference>
<evidence type="ECO:0000313" key="2">
    <source>
        <dbReference type="Proteomes" id="UP000823388"/>
    </source>
</evidence>
<keyword evidence="2" id="KW-1185">Reference proteome</keyword>
<evidence type="ECO:0000313" key="1">
    <source>
        <dbReference type="EMBL" id="KAG2615867.1"/>
    </source>
</evidence>
<dbReference type="AlphaFoldDB" id="A0A8T0U0M5"/>
<comment type="caution">
    <text evidence="1">The sequence shown here is derived from an EMBL/GenBank/DDBJ whole genome shotgun (WGS) entry which is preliminary data.</text>
</comment>
<proteinExistence type="predicted"/>
<accession>A0A8T0U0M5</accession>
<organism evidence="1 2">
    <name type="scientific">Panicum virgatum</name>
    <name type="common">Blackwell switchgrass</name>
    <dbReference type="NCBI Taxonomy" id="38727"/>
    <lineage>
        <taxon>Eukaryota</taxon>
        <taxon>Viridiplantae</taxon>
        <taxon>Streptophyta</taxon>
        <taxon>Embryophyta</taxon>
        <taxon>Tracheophyta</taxon>
        <taxon>Spermatophyta</taxon>
        <taxon>Magnoliopsida</taxon>
        <taxon>Liliopsida</taxon>
        <taxon>Poales</taxon>
        <taxon>Poaceae</taxon>
        <taxon>PACMAD clade</taxon>
        <taxon>Panicoideae</taxon>
        <taxon>Panicodae</taxon>
        <taxon>Paniceae</taxon>
        <taxon>Panicinae</taxon>
        <taxon>Panicum</taxon>
        <taxon>Panicum sect. Hiantes</taxon>
    </lineage>
</organism>
<dbReference type="EMBL" id="CM029042">
    <property type="protein sequence ID" value="KAG2615867.1"/>
    <property type="molecule type" value="Genomic_DNA"/>
</dbReference>
<name>A0A8T0U0M5_PANVG</name>
<gene>
    <name evidence="1" type="ORF">PVAP13_3NG037689</name>
</gene>
<sequence length="35" mass="3655">MDGISESLAAAALREQARAYAAPQAHTRPQCAEIG</sequence>
<protein>
    <submittedName>
        <fullName evidence="1">Uncharacterized protein</fullName>
    </submittedName>
</protein>
<reference evidence="1" key="1">
    <citation type="submission" date="2020-05" db="EMBL/GenBank/DDBJ databases">
        <title>WGS assembly of Panicum virgatum.</title>
        <authorList>
            <person name="Lovell J.T."/>
            <person name="Jenkins J."/>
            <person name="Shu S."/>
            <person name="Juenger T.E."/>
            <person name="Schmutz J."/>
        </authorList>
    </citation>
    <scope>NUCLEOTIDE SEQUENCE</scope>
    <source>
        <strain evidence="1">AP13</strain>
    </source>
</reference>